<name>A0A1D1UZN0_RAMVA</name>
<evidence type="ECO:0000313" key="2">
    <source>
        <dbReference type="EMBL" id="GAU93855.1"/>
    </source>
</evidence>
<evidence type="ECO:0000313" key="3">
    <source>
        <dbReference type="Proteomes" id="UP000186922"/>
    </source>
</evidence>
<reference evidence="2 3" key="1">
    <citation type="journal article" date="2016" name="Nat. Commun.">
        <title>Extremotolerant tardigrade genome and improved radiotolerance of human cultured cells by tardigrade-unique protein.</title>
        <authorList>
            <person name="Hashimoto T."/>
            <person name="Horikawa D.D."/>
            <person name="Saito Y."/>
            <person name="Kuwahara H."/>
            <person name="Kozuka-Hata H."/>
            <person name="Shin-I T."/>
            <person name="Minakuchi Y."/>
            <person name="Ohishi K."/>
            <person name="Motoyama A."/>
            <person name="Aizu T."/>
            <person name="Enomoto A."/>
            <person name="Kondo K."/>
            <person name="Tanaka S."/>
            <person name="Hara Y."/>
            <person name="Koshikawa S."/>
            <person name="Sagara H."/>
            <person name="Miura T."/>
            <person name="Yokobori S."/>
            <person name="Miyagawa K."/>
            <person name="Suzuki Y."/>
            <person name="Kubo T."/>
            <person name="Oyama M."/>
            <person name="Kohara Y."/>
            <person name="Fujiyama A."/>
            <person name="Arakawa K."/>
            <person name="Katayama T."/>
            <person name="Toyoda A."/>
            <person name="Kunieda T."/>
        </authorList>
    </citation>
    <scope>NUCLEOTIDE SEQUENCE [LARGE SCALE GENOMIC DNA]</scope>
    <source>
        <strain evidence="2 3">YOKOZUNA-1</strain>
    </source>
</reference>
<proteinExistence type="predicted"/>
<protein>
    <submittedName>
        <fullName evidence="2">Uncharacterized protein</fullName>
    </submittedName>
</protein>
<dbReference type="AlphaFoldDB" id="A0A1D1UZN0"/>
<keyword evidence="3" id="KW-1185">Reference proteome</keyword>
<dbReference type="EMBL" id="BDGG01000002">
    <property type="protein sequence ID" value="GAU93855.1"/>
    <property type="molecule type" value="Genomic_DNA"/>
</dbReference>
<accession>A0A1D1UZN0</accession>
<feature type="region of interest" description="Disordered" evidence="1">
    <location>
        <begin position="1"/>
        <end position="33"/>
    </location>
</feature>
<gene>
    <name evidence="2" type="primary">RvY_05726-1</name>
    <name evidence="2" type="synonym">RvY_05726.1</name>
    <name evidence="2" type="ORF">RvY_05726</name>
</gene>
<organism evidence="2 3">
    <name type="scientific">Ramazzottius varieornatus</name>
    <name type="common">Water bear</name>
    <name type="synonym">Tardigrade</name>
    <dbReference type="NCBI Taxonomy" id="947166"/>
    <lineage>
        <taxon>Eukaryota</taxon>
        <taxon>Metazoa</taxon>
        <taxon>Ecdysozoa</taxon>
        <taxon>Tardigrada</taxon>
        <taxon>Eutardigrada</taxon>
        <taxon>Parachela</taxon>
        <taxon>Hypsibioidea</taxon>
        <taxon>Ramazzottiidae</taxon>
        <taxon>Ramazzottius</taxon>
    </lineage>
</organism>
<dbReference type="Proteomes" id="UP000186922">
    <property type="component" value="Unassembled WGS sequence"/>
</dbReference>
<evidence type="ECO:0000256" key="1">
    <source>
        <dbReference type="SAM" id="MobiDB-lite"/>
    </source>
</evidence>
<comment type="caution">
    <text evidence="2">The sequence shown here is derived from an EMBL/GenBank/DDBJ whole genome shotgun (WGS) entry which is preliminary data.</text>
</comment>
<sequence>MDSSCYKCDRQRATQSSSRGKGRGGFPTKITHSANPCSRIQHVRCFRSGPSSTGNRLNPLFQREASIRSGYFSSSASFLPVIPITQYSFYTGLAHVRRAN</sequence>